<dbReference type="SUPFAM" id="SSF51126">
    <property type="entry name" value="Pectin lyase-like"/>
    <property type="match status" value="1"/>
</dbReference>
<reference evidence="1" key="1">
    <citation type="submission" date="2022-09" db="EMBL/GenBank/DDBJ databases">
        <title>Shewanella sp. KJ10-1 sp.nov, isolated from marine algae.</title>
        <authorList>
            <person name="Butt M."/>
            <person name="Lee J.K."/>
            <person name="Kim J.M."/>
            <person name="Choi D.G."/>
        </authorList>
    </citation>
    <scope>NUCLEOTIDE SEQUENCE</scope>
    <source>
        <strain evidence="1">KJ10-1</strain>
    </source>
</reference>
<sequence length="181" mass="19622">MKSLTASSGKLVLSSGQYWIETLTINHGVELEFPTTGTVIFFIKNDYQHQDLTLINDAERFVIYSYGDFVLNGSAELNAYVFAEGNATINGSASLNGALTASTVTLEGNSTVTFDDKVSSITTVPDCTIVTPQPEFHIQYGKASSKSITFDSAFPDDVTPLVFLMPTIEDDNSDSYCFGIP</sequence>
<proteinExistence type="predicted"/>
<dbReference type="InterPro" id="IPR011050">
    <property type="entry name" value="Pectin_lyase_fold/virulence"/>
</dbReference>
<protein>
    <submittedName>
        <fullName evidence="1">Uncharacterized protein</fullName>
    </submittedName>
</protein>
<accession>A0ABT2P5Q0</accession>
<evidence type="ECO:0000313" key="2">
    <source>
        <dbReference type="Proteomes" id="UP001431192"/>
    </source>
</evidence>
<dbReference type="EMBL" id="JAODOQ010000001">
    <property type="protein sequence ID" value="MCT8987990.1"/>
    <property type="molecule type" value="Genomic_DNA"/>
</dbReference>
<name>A0ABT2P5Q0_9GAMM</name>
<organism evidence="1 2">
    <name type="scientific">Shewanella phaeophyticola</name>
    <dbReference type="NCBI Taxonomy" id="2978345"/>
    <lineage>
        <taxon>Bacteria</taxon>
        <taxon>Pseudomonadati</taxon>
        <taxon>Pseudomonadota</taxon>
        <taxon>Gammaproteobacteria</taxon>
        <taxon>Alteromonadales</taxon>
        <taxon>Shewanellaceae</taxon>
        <taxon>Shewanella</taxon>
    </lineage>
</organism>
<comment type="caution">
    <text evidence="1">The sequence shown here is derived from an EMBL/GenBank/DDBJ whole genome shotgun (WGS) entry which is preliminary data.</text>
</comment>
<keyword evidence="2" id="KW-1185">Reference proteome</keyword>
<dbReference type="Proteomes" id="UP001431192">
    <property type="component" value="Unassembled WGS sequence"/>
</dbReference>
<dbReference type="RefSeq" id="WP_261734180.1">
    <property type="nucleotide sequence ID" value="NZ_JAODOQ010000001.1"/>
</dbReference>
<gene>
    <name evidence="1" type="ORF">N4T56_17865</name>
</gene>
<evidence type="ECO:0000313" key="1">
    <source>
        <dbReference type="EMBL" id="MCT8987990.1"/>
    </source>
</evidence>